<reference evidence="2" key="1">
    <citation type="submission" date="2023-02" db="EMBL/GenBank/DDBJ databases">
        <title>Colletotrichum kahawae CIFC_Que2 genome sequencing and assembly.</title>
        <authorList>
            <person name="Baroncelli R."/>
        </authorList>
    </citation>
    <scope>NUCLEOTIDE SEQUENCE</scope>
    <source>
        <strain evidence="2">CIFC_Que2</strain>
    </source>
</reference>
<proteinExistence type="predicted"/>
<evidence type="ECO:0000313" key="2">
    <source>
        <dbReference type="EMBL" id="KAK2771187.1"/>
    </source>
</evidence>
<dbReference type="Pfam" id="PF20150">
    <property type="entry name" value="2EXR"/>
    <property type="match status" value="1"/>
</dbReference>
<protein>
    <recommendedName>
        <fullName evidence="1">2EXR domain-containing protein</fullName>
    </recommendedName>
</protein>
<name>A0AAD9YM80_COLKA</name>
<evidence type="ECO:0000259" key="1">
    <source>
        <dbReference type="Pfam" id="PF20150"/>
    </source>
</evidence>
<sequence length="201" mass="22658">MIWRSSLPSTRIVTIRCGTDSLFQTSNSNWCTSLARIPASLHVCQESRQEALRYYKLRFGVAGPPKIFFNPEIDVLHFGPVQGFMASTAQYFTAMSLCDPSDLRNVRFLAIDHSVVGNGIVKGAVSPLTARILRQLPLRMPGLKGLIFVRSKTIDAPKHLHMRREIEENYAELQILIDKAIREVAGEFVDWEVPAWCTAKI</sequence>
<evidence type="ECO:0000313" key="3">
    <source>
        <dbReference type="Proteomes" id="UP001281614"/>
    </source>
</evidence>
<dbReference type="PANTHER" id="PTHR35910:SF6">
    <property type="entry name" value="2EXR DOMAIN-CONTAINING PROTEIN"/>
    <property type="match status" value="1"/>
</dbReference>
<comment type="caution">
    <text evidence="2">The sequence shown here is derived from an EMBL/GenBank/DDBJ whole genome shotgun (WGS) entry which is preliminary data.</text>
</comment>
<dbReference type="InterPro" id="IPR045518">
    <property type="entry name" value="2EXR"/>
</dbReference>
<dbReference type="Proteomes" id="UP001281614">
    <property type="component" value="Unassembled WGS sequence"/>
</dbReference>
<gene>
    <name evidence="2" type="ORF">CKAH01_14433</name>
</gene>
<organism evidence="2 3">
    <name type="scientific">Colletotrichum kahawae</name>
    <name type="common">Coffee berry disease fungus</name>
    <dbReference type="NCBI Taxonomy" id="34407"/>
    <lineage>
        <taxon>Eukaryota</taxon>
        <taxon>Fungi</taxon>
        <taxon>Dikarya</taxon>
        <taxon>Ascomycota</taxon>
        <taxon>Pezizomycotina</taxon>
        <taxon>Sordariomycetes</taxon>
        <taxon>Hypocreomycetidae</taxon>
        <taxon>Glomerellales</taxon>
        <taxon>Glomerellaceae</taxon>
        <taxon>Colletotrichum</taxon>
        <taxon>Colletotrichum gloeosporioides species complex</taxon>
    </lineage>
</organism>
<accession>A0AAD9YM80</accession>
<feature type="domain" description="2EXR" evidence="1">
    <location>
        <begin position="1"/>
        <end position="76"/>
    </location>
</feature>
<dbReference type="PANTHER" id="PTHR35910">
    <property type="entry name" value="2EXR DOMAIN-CONTAINING PROTEIN"/>
    <property type="match status" value="1"/>
</dbReference>
<keyword evidence="3" id="KW-1185">Reference proteome</keyword>
<dbReference type="EMBL" id="VYYT01000084">
    <property type="protein sequence ID" value="KAK2771187.1"/>
    <property type="molecule type" value="Genomic_DNA"/>
</dbReference>
<dbReference type="AlphaFoldDB" id="A0AAD9YM80"/>